<organism evidence="3 4">
    <name type="scientific">Paeniroseomonas aquatica</name>
    <dbReference type="NCBI Taxonomy" id="373043"/>
    <lineage>
        <taxon>Bacteria</taxon>
        <taxon>Pseudomonadati</taxon>
        <taxon>Pseudomonadota</taxon>
        <taxon>Alphaproteobacteria</taxon>
        <taxon>Acetobacterales</taxon>
        <taxon>Acetobacteraceae</taxon>
        <taxon>Paeniroseomonas</taxon>
    </lineage>
</organism>
<dbReference type="Pfam" id="PF18602">
    <property type="entry name" value="Rap1a"/>
    <property type="match status" value="1"/>
</dbReference>
<evidence type="ECO:0000313" key="4">
    <source>
        <dbReference type="Proteomes" id="UP001529369"/>
    </source>
</evidence>
<proteinExistence type="predicted"/>
<reference evidence="4" key="1">
    <citation type="journal article" date="2019" name="Int. J. Syst. Evol. Microbiol.">
        <title>The Global Catalogue of Microorganisms (GCM) 10K type strain sequencing project: providing services to taxonomists for standard genome sequencing and annotation.</title>
        <authorList>
            <consortium name="The Broad Institute Genomics Platform"/>
            <consortium name="The Broad Institute Genome Sequencing Center for Infectious Disease"/>
            <person name="Wu L."/>
            <person name="Ma J."/>
        </authorList>
    </citation>
    <scope>NUCLEOTIDE SEQUENCE [LARGE SCALE GENOMIC DNA]</scope>
    <source>
        <strain evidence="4">CECT 7131</strain>
    </source>
</reference>
<evidence type="ECO:0000259" key="2">
    <source>
        <dbReference type="Pfam" id="PF18602"/>
    </source>
</evidence>
<feature type="chain" id="PRO_5045762076" evidence="1">
    <location>
        <begin position="23"/>
        <end position="132"/>
    </location>
</feature>
<keyword evidence="1" id="KW-0732">Signal</keyword>
<evidence type="ECO:0000313" key="3">
    <source>
        <dbReference type="EMBL" id="MDN3568963.1"/>
    </source>
</evidence>
<protein>
    <submittedName>
        <fullName evidence="3">Rap1a/Tai family immunity protein</fullName>
    </submittedName>
</protein>
<dbReference type="InterPro" id="IPR041238">
    <property type="entry name" value="Rap1a"/>
</dbReference>
<accession>A0ABT8AHF5</accession>
<name>A0ABT8AHF5_9PROT</name>
<keyword evidence="4" id="KW-1185">Reference proteome</keyword>
<gene>
    <name evidence="3" type="ORF">QWZ14_31685</name>
</gene>
<dbReference type="EMBL" id="JAUFPN010000313">
    <property type="protein sequence ID" value="MDN3568963.1"/>
    <property type="molecule type" value="Genomic_DNA"/>
</dbReference>
<sequence length="132" mass="13668">MRKVLFAAAGAAALLIGQPVAAQTQTRGITTATLAEACASETREAAGAIAVGFCRGFMAGAGQYHREMSTDRPVIFCLPTPSPSFEAAQASFVAWARGNPQLGGEQAVDGMLRWAAAAYPCPAAPAPRSTRR</sequence>
<dbReference type="Proteomes" id="UP001529369">
    <property type="component" value="Unassembled WGS sequence"/>
</dbReference>
<feature type="signal peptide" evidence="1">
    <location>
        <begin position="1"/>
        <end position="22"/>
    </location>
</feature>
<feature type="domain" description="Rap1a immunity protein" evidence="2">
    <location>
        <begin position="30"/>
        <end position="121"/>
    </location>
</feature>
<evidence type="ECO:0000256" key="1">
    <source>
        <dbReference type="SAM" id="SignalP"/>
    </source>
</evidence>
<dbReference type="RefSeq" id="WP_290321084.1">
    <property type="nucleotide sequence ID" value="NZ_JAUFPN010000313.1"/>
</dbReference>
<comment type="caution">
    <text evidence="3">The sequence shown here is derived from an EMBL/GenBank/DDBJ whole genome shotgun (WGS) entry which is preliminary data.</text>
</comment>